<organism evidence="1 2">
    <name type="scientific">Ixodes persulcatus</name>
    <name type="common">Taiga tick</name>
    <dbReference type="NCBI Taxonomy" id="34615"/>
    <lineage>
        <taxon>Eukaryota</taxon>
        <taxon>Metazoa</taxon>
        <taxon>Ecdysozoa</taxon>
        <taxon>Arthropoda</taxon>
        <taxon>Chelicerata</taxon>
        <taxon>Arachnida</taxon>
        <taxon>Acari</taxon>
        <taxon>Parasitiformes</taxon>
        <taxon>Ixodida</taxon>
        <taxon>Ixodoidea</taxon>
        <taxon>Ixodidae</taxon>
        <taxon>Ixodinae</taxon>
        <taxon>Ixodes</taxon>
    </lineage>
</organism>
<evidence type="ECO:0000313" key="2">
    <source>
        <dbReference type="Proteomes" id="UP000805193"/>
    </source>
</evidence>
<protein>
    <submittedName>
        <fullName evidence="1">Uncharacterized protein</fullName>
    </submittedName>
</protein>
<name>A0AC60QTK1_IXOPE</name>
<feature type="non-terminal residue" evidence="1">
    <location>
        <position position="163"/>
    </location>
</feature>
<sequence>MELQAIHDAIQAVTTKLPTIRHLHIFTDSLAPIRELKKYNLAADQQAHFPSDPDLSSLPLPSEPLSLLHARKHSLRQDTRAFIPPCVCSLPRHLTRVEEVVLRRLRAGVALTPAVTSTWSSPPGARRATCRKCPLDATEADVCHLIWTCPGLQTERTRLLMAA</sequence>
<gene>
    <name evidence="1" type="ORF">HPB47_015751</name>
</gene>
<evidence type="ECO:0000313" key="1">
    <source>
        <dbReference type="EMBL" id="KAG0442256.1"/>
    </source>
</evidence>
<reference evidence="1 2" key="1">
    <citation type="journal article" date="2020" name="Cell">
        <title>Large-Scale Comparative Analyses of Tick Genomes Elucidate Their Genetic Diversity and Vector Capacities.</title>
        <authorList>
            <consortium name="Tick Genome and Microbiome Consortium (TIGMIC)"/>
            <person name="Jia N."/>
            <person name="Wang J."/>
            <person name="Shi W."/>
            <person name="Du L."/>
            <person name="Sun Y."/>
            <person name="Zhan W."/>
            <person name="Jiang J.F."/>
            <person name="Wang Q."/>
            <person name="Zhang B."/>
            <person name="Ji P."/>
            <person name="Bell-Sakyi L."/>
            <person name="Cui X.M."/>
            <person name="Yuan T.T."/>
            <person name="Jiang B.G."/>
            <person name="Yang W.F."/>
            <person name="Lam T.T."/>
            <person name="Chang Q.C."/>
            <person name="Ding S.J."/>
            <person name="Wang X.J."/>
            <person name="Zhu J.G."/>
            <person name="Ruan X.D."/>
            <person name="Zhao L."/>
            <person name="Wei J.T."/>
            <person name="Ye R.Z."/>
            <person name="Que T.C."/>
            <person name="Du C.H."/>
            <person name="Zhou Y.H."/>
            <person name="Cheng J.X."/>
            <person name="Dai P.F."/>
            <person name="Guo W.B."/>
            <person name="Han X.H."/>
            <person name="Huang E.J."/>
            <person name="Li L.F."/>
            <person name="Wei W."/>
            <person name="Gao Y.C."/>
            <person name="Liu J.Z."/>
            <person name="Shao H.Z."/>
            <person name="Wang X."/>
            <person name="Wang C.C."/>
            <person name="Yang T.C."/>
            <person name="Huo Q.B."/>
            <person name="Li W."/>
            <person name="Chen H.Y."/>
            <person name="Chen S.E."/>
            <person name="Zhou L.G."/>
            <person name="Ni X.B."/>
            <person name="Tian J.H."/>
            <person name="Sheng Y."/>
            <person name="Liu T."/>
            <person name="Pan Y.S."/>
            <person name="Xia L.Y."/>
            <person name="Li J."/>
            <person name="Zhao F."/>
            <person name="Cao W.C."/>
        </authorList>
    </citation>
    <scope>NUCLEOTIDE SEQUENCE [LARGE SCALE GENOMIC DNA]</scope>
    <source>
        <strain evidence="1">Iper-2018</strain>
    </source>
</reference>
<dbReference type="EMBL" id="JABSTQ010004417">
    <property type="protein sequence ID" value="KAG0442256.1"/>
    <property type="molecule type" value="Genomic_DNA"/>
</dbReference>
<dbReference type="Proteomes" id="UP000805193">
    <property type="component" value="Unassembled WGS sequence"/>
</dbReference>
<comment type="caution">
    <text evidence="1">The sequence shown here is derived from an EMBL/GenBank/DDBJ whole genome shotgun (WGS) entry which is preliminary data.</text>
</comment>
<proteinExistence type="predicted"/>
<accession>A0AC60QTK1</accession>
<keyword evidence="2" id="KW-1185">Reference proteome</keyword>